<dbReference type="SUPFAM" id="SSF52172">
    <property type="entry name" value="CheY-like"/>
    <property type="match status" value="1"/>
</dbReference>
<dbReference type="Pfam" id="PF00072">
    <property type="entry name" value="Response_reg"/>
    <property type="match status" value="1"/>
</dbReference>
<keyword evidence="1 2" id="KW-0597">Phosphoprotein</keyword>
<dbReference type="Proteomes" id="UP000197468">
    <property type="component" value="Unassembled WGS sequence"/>
</dbReference>
<sequence>MAPNTLHRLKGRVLFIEDNEVNIRLMQCWAEGFSGLTLTVAENGLDGIAAYEREQPDAVILDMNLPDLGGVEVLRRLLALSSPRAAPIALLTGNVDAESVQAAVRAGACAFWFKPVDFRQLETELGDLLAAGCPPSD</sequence>
<evidence type="ECO:0000313" key="4">
    <source>
        <dbReference type="EMBL" id="OWQ84764.1"/>
    </source>
</evidence>
<dbReference type="InterPro" id="IPR001789">
    <property type="entry name" value="Sig_transdc_resp-reg_receiver"/>
</dbReference>
<dbReference type="PANTHER" id="PTHR44591">
    <property type="entry name" value="STRESS RESPONSE REGULATOR PROTEIN 1"/>
    <property type="match status" value="1"/>
</dbReference>
<organism evidence="4 5">
    <name type="scientific">Roseateles aquatilis</name>
    <dbReference type="NCBI Taxonomy" id="431061"/>
    <lineage>
        <taxon>Bacteria</taxon>
        <taxon>Pseudomonadati</taxon>
        <taxon>Pseudomonadota</taxon>
        <taxon>Betaproteobacteria</taxon>
        <taxon>Burkholderiales</taxon>
        <taxon>Sphaerotilaceae</taxon>
        <taxon>Roseateles</taxon>
    </lineage>
</organism>
<evidence type="ECO:0000256" key="1">
    <source>
        <dbReference type="ARBA" id="ARBA00022553"/>
    </source>
</evidence>
<dbReference type="SMART" id="SM00448">
    <property type="entry name" value="REC"/>
    <property type="match status" value="1"/>
</dbReference>
<dbReference type="GO" id="GO:0000160">
    <property type="term" value="P:phosphorelay signal transduction system"/>
    <property type="evidence" value="ECO:0007669"/>
    <property type="project" value="InterPro"/>
</dbReference>
<proteinExistence type="predicted"/>
<reference evidence="4 5" key="1">
    <citation type="journal article" date="2008" name="Int. J. Syst. Evol. Microbiol.">
        <title>Description of Roseateles aquatilis sp. nov. and Roseateles terrae sp. nov., in the class Betaproteobacteria, and emended description of the genus Roseateles.</title>
        <authorList>
            <person name="Gomila M."/>
            <person name="Bowien B."/>
            <person name="Falsen E."/>
            <person name="Moore E.R."/>
            <person name="Lalucat J."/>
        </authorList>
    </citation>
    <scope>NUCLEOTIDE SEQUENCE [LARGE SCALE GENOMIC DNA]</scope>
    <source>
        <strain evidence="4 5">CCUG 48205</strain>
    </source>
</reference>
<dbReference type="Gene3D" id="3.40.50.2300">
    <property type="match status" value="1"/>
</dbReference>
<dbReference type="OrthoDB" id="9179585at2"/>
<evidence type="ECO:0000313" key="5">
    <source>
        <dbReference type="Proteomes" id="UP000197468"/>
    </source>
</evidence>
<comment type="caution">
    <text evidence="4">The sequence shown here is derived from an EMBL/GenBank/DDBJ whole genome shotgun (WGS) entry which is preliminary data.</text>
</comment>
<feature type="modified residue" description="4-aspartylphosphate" evidence="2">
    <location>
        <position position="62"/>
    </location>
</feature>
<accession>A0A246IX36</accession>
<dbReference type="AlphaFoldDB" id="A0A246IX36"/>
<gene>
    <name evidence="4" type="ORF">CDN99_23835</name>
</gene>
<evidence type="ECO:0000259" key="3">
    <source>
        <dbReference type="PROSITE" id="PS50110"/>
    </source>
</evidence>
<evidence type="ECO:0000256" key="2">
    <source>
        <dbReference type="PROSITE-ProRule" id="PRU00169"/>
    </source>
</evidence>
<dbReference type="CDD" id="cd17546">
    <property type="entry name" value="REC_hyHK_CKI1_RcsC-like"/>
    <property type="match status" value="1"/>
</dbReference>
<dbReference type="InterPro" id="IPR050595">
    <property type="entry name" value="Bact_response_regulator"/>
</dbReference>
<dbReference type="PANTHER" id="PTHR44591:SF3">
    <property type="entry name" value="RESPONSE REGULATORY DOMAIN-CONTAINING PROTEIN"/>
    <property type="match status" value="1"/>
</dbReference>
<protein>
    <recommendedName>
        <fullName evidence="3">Response regulatory domain-containing protein</fullName>
    </recommendedName>
</protein>
<feature type="domain" description="Response regulatory" evidence="3">
    <location>
        <begin position="12"/>
        <end position="129"/>
    </location>
</feature>
<dbReference type="InterPro" id="IPR011006">
    <property type="entry name" value="CheY-like_superfamily"/>
</dbReference>
<dbReference type="EMBL" id="NIOF01000015">
    <property type="protein sequence ID" value="OWQ84764.1"/>
    <property type="molecule type" value="Genomic_DNA"/>
</dbReference>
<dbReference type="RefSeq" id="WP_088387489.1">
    <property type="nucleotide sequence ID" value="NZ_NIOF01000015.1"/>
</dbReference>
<name>A0A246IX36_9BURK</name>
<keyword evidence="5" id="KW-1185">Reference proteome</keyword>
<dbReference type="PROSITE" id="PS50110">
    <property type="entry name" value="RESPONSE_REGULATORY"/>
    <property type="match status" value="1"/>
</dbReference>